<comment type="similarity">
    <text evidence="1">Belongs to the NCBP3 family.</text>
</comment>
<dbReference type="PANTHER" id="PTHR16291">
    <property type="entry name" value="NUCLEAR CAP-BINDING PROTEIN SUBUNIT 3"/>
    <property type="match status" value="1"/>
</dbReference>
<dbReference type="EMBL" id="CACRXK020000366">
    <property type="protein sequence ID" value="CAB3981236.1"/>
    <property type="molecule type" value="Genomic_DNA"/>
</dbReference>
<gene>
    <name evidence="4" type="ORF">PACLA_8A080851</name>
</gene>
<dbReference type="InterPro" id="IPR019416">
    <property type="entry name" value="NCBP3"/>
</dbReference>
<evidence type="ECO:0000313" key="4">
    <source>
        <dbReference type="EMBL" id="CAB3981236.1"/>
    </source>
</evidence>
<accession>A0A7D9DAZ0</accession>
<organism evidence="4 5">
    <name type="scientific">Paramuricea clavata</name>
    <name type="common">Red gorgonian</name>
    <name type="synonym">Violescent sea-whip</name>
    <dbReference type="NCBI Taxonomy" id="317549"/>
    <lineage>
        <taxon>Eukaryota</taxon>
        <taxon>Metazoa</taxon>
        <taxon>Cnidaria</taxon>
        <taxon>Anthozoa</taxon>
        <taxon>Octocorallia</taxon>
        <taxon>Malacalcyonacea</taxon>
        <taxon>Plexauridae</taxon>
        <taxon>Paramuricea</taxon>
    </lineage>
</organism>
<dbReference type="Pfam" id="PF10309">
    <property type="entry name" value="NCBP3"/>
    <property type="match status" value="1"/>
</dbReference>
<dbReference type="Gene3D" id="3.30.70.330">
    <property type="match status" value="1"/>
</dbReference>
<dbReference type="AlphaFoldDB" id="A0A7D9DAZ0"/>
<protein>
    <recommendedName>
        <fullName evidence="2">Nuclear cap-binding protein subunit 3</fullName>
    </recommendedName>
</protein>
<evidence type="ECO:0000256" key="1">
    <source>
        <dbReference type="ARBA" id="ARBA00006069"/>
    </source>
</evidence>
<dbReference type="OrthoDB" id="422106at2759"/>
<name>A0A7D9DAZ0_PARCT</name>
<dbReference type="Proteomes" id="UP001152795">
    <property type="component" value="Unassembled WGS sequence"/>
</dbReference>
<feature type="region of interest" description="Disordered" evidence="3">
    <location>
        <begin position="213"/>
        <end position="233"/>
    </location>
</feature>
<dbReference type="InterPro" id="IPR012677">
    <property type="entry name" value="Nucleotide-bd_a/b_plait_sf"/>
</dbReference>
<keyword evidence="5" id="KW-1185">Reference proteome</keyword>
<evidence type="ECO:0000313" key="5">
    <source>
        <dbReference type="Proteomes" id="UP001152795"/>
    </source>
</evidence>
<sequence length="373" mass="42596">MEFEDLKVEVPLDEEIASDLLNVPVKKYQNKDSGNFITGFDVTSKEAEERRLKRGRRFGLQTKEKSENTTDVEALPSSVQNLPVQNQDAEPRPDAILLFGVSEMSTKDVFDYFQDYTPDSIEWIDDISCVVVWDDENTAKRAFANMGTKFTPAEDVGINEDGPQLENIWKIGVKHPKSKQLLMRHATTGDKKAKGAGSRSFYYLIHGRPEQQKRKANKRGLVSSSRRRKINADQSRIKTELNQGSEVEILDQDLDNNIDTSDEEMDIDEPPIKVLISEDMPRDEFPTGNLYADQEKNSNIRSRLSRRSAGVGSERFMKKLFNSAKMDEERLENNIDVGKNSDVSDLRQKLKNRKRRFDPKSRPSLSIEISEDS</sequence>
<dbReference type="GO" id="GO:0005634">
    <property type="term" value="C:nucleus"/>
    <property type="evidence" value="ECO:0007669"/>
    <property type="project" value="TreeGrafter"/>
</dbReference>
<evidence type="ECO:0000256" key="3">
    <source>
        <dbReference type="SAM" id="MobiDB-lite"/>
    </source>
</evidence>
<feature type="region of interest" description="Disordered" evidence="3">
    <location>
        <begin position="55"/>
        <end position="74"/>
    </location>
</feature>
<dbReference type="GO" id="GO:0000340">
    <property type="term" value="F:RNA 7-methylguanosine cap binding"/>
    <property type="evidence" value="ECO:0007669"/>
    <property type="project" value="InterPro"/>
</dbReference>
<evidence type="ECO:0000256" key="2">
    <source>
        <dbReference type="ARBA" id="ARBA00019876"/>
    </source>
</evidence>
<reference evidence="4" key="1">
    <citation type="submission" date="2020-04" db="EMBL/GenBank/DDBJ databases">
        <authorList>
            <person name="Alioto T."/>
            <person name="Alioto T."/>
            <person name="Gomez Garrido J."/>
        </authorList>
    </citation>
    <scope>NUCLEOTIDE SEQUENCE</scope>
    <source>
        <strain evidence="4">A484AB</strain>
    </source>
</reference>
<comment type="caution">
    <text evidence="4">The sequence shown here is derived from an EMBL/GenBank/DDBJ whole genome shotgun (WGS) entry which is preliminary data.</text>
</comment>
<dbReference type="PANTHER" id="PTHR16291:SF0">
    <property type="entry name" value="NUCLEAR CAP-BINDING PROTEIN SUBUNIT 3"/>
    <property type="match status" value="1"/>
</dbReference>
<feature type="region of interest" description="Disordered" evidence="3">
    <location>
        <begin position="346"/>
        <end position="373"/>
    </location>
</feature>
<dbReference type="GO" id="GO:0003729">
    <property type="term" value="F:mRNA binding"/>
    <property type="evidence" value="ECO:0007669"/>
    <property type="project" value="InterPro"/>
</dbReference>
<proteinExistence type="inferred from homology"/>